<dbReference type="InterPro" id="IPR050535">
    <property type="entry name" value="DNA_Repair-Maintenance_Comp"/>
</dbReference>
<keyword evidence="1" id="KW-0540">Nuclease</keyword>
<dbReference type="InterPro" id="IPR041796">
    <property type="entry name" value="Mre11_N"/>
</dbReference>
<dbReference type="EMBL" id="JAJHNU010000002">
    <property type="protein sequence ID" value="MDN4121508.1"/>
    <property type="molecule type" value="Genomic_DNA"/>
</dbReference>
<accession>A0ABT8EJN9</accession>
<name>A0ABT8EJN9_9BURK</name>
<dbReference type="PIRSF" id="PIRSF033093">
    <property type="entry name" value="UCP_ML1119"/>
    <property type="match status" value="1"/>
</dbReference>
<organism evidence="5 6">
    <name type="scientific">Alcaligenes endophyticus</name>
    <dbReference type="NCBI Taxonomy" id="1929088"/>
    <lineage>
        <taxon>Bacteria</taxon>
        <taxon>Pseudomonadati</taxon>
        <taxon>Pseudomonadota</taxon>
        <taxon>Betaproteobacteria</taxon>
        <taxon>Burkholderiales</taxon>
        <taxon>Alcaligenaceae</taxon>
        <taxon>Alcaligenes</taxon>
    </lineage>
</organism>
<gene>
    <name evidence="5" type="ORF">LMS43_09420</name>
</gene>
<dbReference type="InterPro" id="IPR029052">
    <property type="entry name" value="Metallo-depent_PP-like"/>
</dbReference>
<proteinExistence type="predicted"/>
<dbReference type="PANTHER" id="PTHR30337">
    <property type="entry name" value="COMPONENT OF ATP-DEPENDENT DSDNA EXONUCLEASE"/>
    <property type="match status" value="1"/>
</dbReference>
<protein>
    <submittedName>
        <fullName evidence="5">DNA repair exonuclease</fullName>
    </submittedName>
</protein>
<evidence type="ECO:0000256" key="1">
    <source>
        <dbReference type="ARBA" id="ARBA00022722"/>
    </source>
</evidence>
<dbReference type="InterPro" id="IPR014577">
    <property type="entry name" value="UCP033093_metalloPase"/>
</dbReference>
<dbReference type="InterPro" id="IPR004843">
    <property type="entry name" value="Calcineurin-like_PHP"/>
</dbReference>
<evidence type="ECO:0000256" key="3">
    <source>
        <dbReference type="ARBA" id="ARBA00022839"/>
    </source>
</evidence>
<keyword evidence="6" id="KW-1185">Reference proteome</keyword>
<keyword evidence="2" id="KW-0378">Hydrolase</keyword>
<evidence type="ECO:0000313" key="6">
    <source>
        <dbReference type="Proteomes" id="UP001168613"/>
    </source>
</evidence>
<dbReference type="Gene3D" id="3.60.21.10">
    <property type="match status" value="1"/>
</dbReference>
<dbReference type="CDD" id="cd00840">
    <property type="entry name" value="MPP_Mre11_N"/>
    <property type="match status" value="1"/>
</dbReference>
<feature type="domain" description="Calcineurin-like phosphoesterase" evidence="4">
    <location>
        <begin position="3"/>
        <end position="200"/>
    </location>
</feature>
<dbReference type="SUPFAM" id="SSF56300">
    <property type="entry name" value="Metallo-dependent phosphatases"/>
    <property type="match status" value="1"/>
</dbReference>
<comment type="caution">
    <text evidence="5">The sequence shown here is derived from an EMBL/GenBank/DDBJ whole genome shotgun (WGS) entry which is preliminary data.</text>
</comment>
<dbReference type="RefSeq" id="WP_266124181.1">
    <property type="nucleotide sequence ID" value="NZ_JAJHNU010000002.1"/>
</dbReference>
<dbReference type="GO" id="GO:0004527">
    <property type="term" value="F:exonuclease activity"/>
    <property type="evidence" value="ECO:0007669"/>
    <property type="project" value="UniProtKB-KW"/>
</dbReference>
<evidence type="ECO:0000259" key="4">
    <source>
        <dbReference type="Pfam" id="PF00149"/>
    </source>
</evidence>
<dbReference type="PANTHER" id="PTHR30337:SF0">
    <property type="entry name" value="NUCLEASE SBCCD SUBUNIT D"/>
    <property type="match status" value="1"/>
</dbReference>
<sequence>MLTFLHTADWQIGRQYGRFLPEDAALLFEARFDAVKAIAALAIEKKVDFVVVAGDVFDSQTLSDRQILRCFMALRTYTGPWLLLPGNHDAALSESVWTRAQRLGAIPDHVHVLLRPEPLVLPELNLTVLPGVLTQRQSYQDLSAWFDHVPVEQGMFRIGVAHGSVQGILAEHIDSHNPLAADRAERAQLDYLALGDWHGMRQINARTWYSGTPEPDRFKDNQPGHVLHVSVSAPRALPEVTAMPIARYQWHSVAVEFTHDEQVQDFEQSTLQYDLYSVIELELTGHLSLAATQALDAVLLRLESRVRSVDVQREALLLSATEEDIQALQVDGYVQAALVALQAQQKAGGEAAQTAGDALLLMAQILNQARQQL</sequence>
<evidence type="ECO:0000256" key="2">
    <source>
        <dbReference type="ARBA" id="ARBA00022801"/>
    </source>
</evidence>
<keyword evidence="3 5" id="KW-0269">Exonuclease</keyword>
<dbReference type="Pfam" id="PF00149">
    <property type="entry name" value="Metallophos"/>
    <property type="match status" value="1"/>
</dbReference>
<evidence type="ECO:0000313" key="5">
    <source>
        <dbReference type="EMBL" id="MDN4121508.1"/>
    </source>
</evidence>
<reference evidence="5" key="1">
    <citation type="submission" date="2021-11" db="EMBL/GenBank/DDBJ databases">
        <title>Draft genome sequence of Alcaligenes endophyticus type strain CCUG 75668T.</title>
        <authorList>
            <person name="Salva-Serra F."/>
            <person name="Duran R.E."/>
            <person name="Seeger M."/>
            <person name="Moore E.R.B."/>
            <person name="Jaen-Luchoro D."/>
        </authorList>
    </citation>
    <scope>NUCLEOTIDE SEQUENCE</scope>
    <source>
        <strain evidence="5">CCUG 75668</strain>
    </source>
</reference>
<dbReference type="Proteomes" id="UP001168613">
    <property type="component" value="Unassembled WGS sequence"/>
</dbReference>